<dbReference type="Proteomes" id="UP000535543">
    <property type="component" value="Unassembled WGS sequence"/>
</dbReference>
<proteinExistence type="inferred from homology"/>
<comment type="similarity">
    <text evidence="2">Belongs to the resistance-nodulation-cell division (RND) (TC 2.A.6) family. MmpL subfamily.</text>
</comment>
<feature type="domain" description="Membrane transport protein MMPL" evidence="8">
    <location>
        <begin position="478"/>
        <end position="696"/>
    </location>
</feature>
<feature type="transmembrane region" description="Helical" evidence="7">
    <location>
        <begin position="313"/>
        <end position="336"/>
    </location>
</feature>
<feature type="domain" description="Membrane transport protein MMPL" evidence="8">
    <location>
        <begin position="119"/>
        <end position="374"/>
    </location>
</feature>
<feature type="transmembrane region" description="Helical" evidence="7">
    <location>
        <begin position="20"/>
        <end position="39"/>
    </location>
</feature>
<feature type="transmembrane region" description="Helical" evidence="7">
    <location>
        <begin position="581"/>
        <end position="603"/>
    </location>
</feature>
<dbReference type="EMBL" id="VCQU01000012">
    <property type="protein sequence ID" value="NMN98662.1"/>
    <property type="molecule type" value="Genomic_DNA"/>
</dbReference>
<feature type="transmembrane region" description="Helical" evidence="7">
    <location>
        <begin position="624"/>
        <end position="647"/>
    </location>
</feature>
<comment type="caution">
    <text evidence="9">The sequence shown here is derived from an EMBL/GenBank/DDBJ whole genome shotgun (WGS) entry which is preliminary data.</text>
</comment>
<evidence type="ECO:0000256" key="4">
    <source>
        <dbReference type="ARBA" id="ARBA00022692"/>
    </source>
</evidence>
<evidence type="ECO:0000259" key="8">
    <source>
        <dbReference type="Pfam" id="PF03176"/>
    </source>
</evidence>
<comment type="subcellular location">
    <subcellularLocation>
        <location evidence="1">Cell membrane</location>
        <topology evidence="1">Multi-pass membrane protein</topology>
    </subcellularLocation>
</comment>
<evidence type="ECO:0000256" key="2">
    <source>
        <dbReference type="ARBA" id="ARBA00010157"/>
    </source>
</evidence>
<feature type="transmembrane region" description="Helical" evidence="7">
    <location>
        <begin position="186"/>
        <end position="214"/>
    </location>
</feature>
<gene>
    <name evidence="9" type="ORF">FGL95_26885</name>
</gene>
<feature type="transmembrane region" description="Helical" evidence="7">
    <location>
        <begin position="234"/>
        <end position="256"/>
    </location>
</feature>
<dbReference type="RefSeq" id="WP_169593228.1">
    <property type="nucleotide sequence ID" value="NZ_VCQU01000012.1"/>
</dbReference>
<keyword evidence="6 7" id="KW-0472">Membrane</keyword>
<keyword evidence="5 7" id="KW-1133">Transmembrane helix</keyword>
<evidence type="ECO:0000313" key="10">
    <source>
        <dbReference type="Proteomes" id="UP000535543"/>
    </source>
</evidence>
<feature type="transmembrane region" description="Helical" evidence="7">
    <location>
        <begin position="277"/>
        <end position="301"/>
    </location>
</feature>
<dbReference type="PANTHER" id="PTHR33406:SF11">
    <property type="entry name" value="MEMBRANE PROTEIN SCO6666-RELATED"/>
    <property type="match status" value="1"/>
</dbReference>
<dbReference type="GO" id="GO:0005886">
    <property type="term" value="C:plasma membrane"/>
    <property type="evidence" value="ECO:0007669"/>
    <property type="project" value="UniProtKB-SubCell"/>
</dbReference>
<dbReference type="AlphaFoldDB" id="A0A848KPY8"/>
<keyword evidence="3" id="KW-1003">Cell membrane</keyword>
<evidence type="ECO:0000256" key="3">
    <source>
        <dbReference type="ARBA" id="ARBA00022475"/>
    </source>
</evidence>
<feature type="transmembrane region" description="Helical" evidence="7">
    <location>
        <begin position="374"/>
        <end position="396"/>
    </location>
</feature>
<evidence type="ECO:0000313" key="9">
    <source>
        <dbReference type="EMBL" id="NMN98662.1"/>
    </source>
</evidence>
<keyword evidence="4 7" id="KW-0812">Transmembrane</keyword>
<dbReference type="InterPro" id="IPR004869">
    <property type="entry name" value="MMPL_dom"/>
</dbReference>
<feature type="transmembrane region" description="Helical" evidence="7">
    <location>
        <begin position="518"/>
        <end position="540"/>
    </location>
</feature>
<feature type="transmembrane region" description="Helical" evidence="7">
    <location>
        <begin position="653"/>
        <end position="673"/>
    </location>
</feature>
<protein>
    <submittedName>
        <fullName evidence="9">MMPL family transporter</fullName>
    </submittedName>
</protein>
<keyword evidence="10" id="KW-1185">Reference proteome</keyword>
<dbReference type="InterPro" id="IPR050545">
    <property type="entry name" value="Mycobact_MmpL"/>
</dbReference>
<sequence length="708" mass="76375">MDNNLFLAWGRFVYRARVKVIVLAVAFVGVSGIYGLDLAHQLSQGGWFDDTSESVEGSKLADNTFGRDRNGDVIALYTPLDGKRVDDPELAARAKAHLANLLEVEKDRIVKIDSYWDGALPSDETGRHAFASIGLRGEDAETLDEYNAIKDELEIDGMQLQLAGVQPVVDALNEGMQRDIRRAEVIALPLVAVLLYFVFGGVVAASLPVIIGGMTILASQGIMRIITNFIDVNAFASAVVTLVSLGLAIDYGLFIVTRFREELAQGRSVEDAVSRSVATAGRTIVFSASIIVVCLAGLLIYPHGVLRSVPYGAISSVIIAAGLSISVLPAILGILGKRIDFLGWERFSQNKSTEQIDAGFWSRLATWAMRRPKLVILPIVAGLVALIIPFTGMQFAGLSERYLSPDDSARVAQQDFDKIFPNYRTEPIRLVIVGADAAQLNAIYDEANQVPGLTGRFDPDEPESKGINVLKAGLLDKTKADVVVDQLRAIEVPPNVKMYVAGIPALEYDSIHGLIKRLPLLLVILLLASFLLMFAAFGSVVLAVKAIVISALSLGSTLGLLTWVFVDGHGAELLGFTPGPIMFAVLIVIVTVIFGLSTDYEVFLMSRMVEARENGASTPEAIRYGIAHTGGVITAAASILIVVTGAFAMSDLVLMKCLAYGMIAALVLDATLIRMLLVPAVMKVLGDWCWWAPRRLAVLHKKIALTTD</sequence>
<dbReference type="SUPFAM" id="SSF82866">
    <property type="entry name" value="Multidrug efflux transporter AcrB transmembrane domain"/>
    <property type="match status" value="2"/>
</dbReference>
<evidence type="ECO:0000256" key="1">
    <source>
        <dbReference type="ARBA" id="ARBA00004651"/>
    </source>
</evidence>
<accession>A0A848KPY8</accession>
<reference evidence="9 10" key="2">
    <citation type="submission" date="2020-06" db="EMBL/GenBank/DDBJ databases">
        <title>Antribacter stalactiti gen. nov., sp. nov., a new member of the family Nacardiaceae isolated from a cave.</title>
        <authorList>
            <person name="Kim I.S."/>
        </authorList>
    </citation>
    <scope>NUCLEOTIDE SEQUENCE [LARGE SCALE GENOMIC DNA]</scope>
    <source>
        <strain evidence="9 10">YC2-7</strain>
    </source>
</reference>
<evidence type="ECO:0000256" key="5">
    <source>
        <dbReference type="ARBA" id="ARBA00022989"/>
    </source>
</evidence>
<dbReference type="PANTHER" id="PTHR33406">
    <property type="entry name" value="MEMBRANE PROTEIN MJ1562-RELATED"/>
    <property type="match status" value="1"/>
</dbReference>
<evidence type="ECO:0000256" key="6">
    <source>
        <dbReference type="ARBA" id="ARBA00023136"/>
    </source>
</evidence>
<dbReference type="Gene3D" id="1.20.1640.10">
    <property type="entry name" value="Multidrug efflux transporter AcrB transmembrane domain"/>
    <property type="match status" value="2"/>
</dbReference>
<evidence type="ECO:0000256" key="7">
    <source>
        <dbReference type="SAM" id="Phobius"/>
    </source>
</evidence>
<dbReference type="Pfam" id="PF03176">
    <property type="entry name" value="MMPL"/>
    <property type="match status" value="2"/>
</dbReference>
<name>A0A848KPY8_9NOCA</name>
<organism evidence="9 10">
    <name type="scientific">Antrihabitans stalactiti</name>
    <dbReference type="NCBI Taxonomy" id="2584121"/>
    <lineage>
        <taxon>Bacteria</taxon>
        <taxon>Bacillati</taxon>
        <taxon>Actinomycetota</taxon>
        <taxon>Actinomycetes</taxon>
        <taxon>Mycobacteriales</taxon>
        <taxon>Nocardiaceae</taxon>
        <taxon>Antrihabitans</taxon>
    </lineage>
</organism>
<feature type="transmembrane region" description="Helical" evidence="7">
    <location>
        <begin position="547"/>
        <end position="566"/>
    </location>
</feature>
<reference evidence="9 10" key="1">
    <citation type="submission" date="2019-05" db="EMBL/GenBank/DDBJ databases">
        <authorList>
            <person name="Lee S.D."/>
        </authorList>
    </citation>
    <scope>NUCLEOTIDE SEQUENCE [LARGE SCALE GENOMIC DNA]</scope>
    <source>
        <strain evidence="9 10">YC2-7</strain>
    </source>
</reference>